<protein>
    <recommendedName>
        <fullName evidence="3">Tail fiber protein</fullName>
    </recommendedName>
</protein>
<comment type="caution">
    <text evidence="1">The sequence shown here is derived from an EMBL/GenBank/DDBJ whole genome shotgun (WGS) entry which is preliminary data.</text>
</comment>
<organism evidence="1 2">
    <name type="scientific">Brucella intermedia GD04153</name>
    <dbReference type="NCBI Taxonomy" id="2975438"/>
    <lineage>
        <taxon>Bacteria</taxon>
        <taxon>Pseudomonadati</taxon>
        <taxon>Pseudomonadota</taxon>
        <taxon>Alphaproteobacteria</taxon>
        <taxon>Hyphomicrobiales</taxon>
        <taxon>Brucellaceae</taxon>
        <taxon>Brucella/Ochrobactrum group</taxon>
        <taxon>Brucella</taxon>
    </lineage>
</organism>
<dbReference type="EMBL" id="JAODYY010000015">
    <property type="protein sequence ID" value="MDH0126691.1"/>
    <property type="molecule type" value="Genomic_DNA"/>
</dbReference>
<accession>A0AA42H118</accession>
<sequence>MAVRPDYTIGTLTLSSGSANFTTSGSSLQTAAVQAGDEIITRSGNVLIIASITGQNSGTLMQPCPASAAGAGQPLRIRFQPDGSRYQGAARDLIEKLASGNLEALAGLTSAADTMAYFTGAGTAGLTALTAFARTLLDDADAAAWLNTLGLTGNAIADMLQDSYGVYNSSSVNTNLNNLVPGNRGLYTYTAGGVGFPENNGLWFVETQRMYTGSTGAMRQVATRYQTTSNSEPVVYIRVRSSTGEWGPWRLLTPLYGSNVNGSYVRFPDGTQICYRAGVVTSSTWTATGSVFRSGTTNWTYPIAFNEAPLVLAGTNAENAWCAVANGNTTSGGVSFFLPFSYSQSLTARLAAIGRWS</sequence>
<evidence type="ECO:0000313" key="2">
    <source>
        <dbReference type="Proteomes" id="UP001158087"/>
    </source>
</evidence>
<dbReference type="AlphaFoldDB" id="A0AA42H118"/>
<name>A0AA42H118_9HYPH</name>
<gene>
    <name evidence="1" type="ORF">N7376_22195</name>
</gene>
<reference evidence="1" key="1">
    <citation type="submission" date="2022-09" db="EMBL/GenBank/DDBJ databases">
        <title>Intensive care unit water sources are persistently colonized with multi-drug resistant bacteria and are the site of extensive horizontal gene transfer of antibiotic resistance genes.</title>
        <authorList>
            <person name="Diorio-Toth L."/>
        </authorList>
    </citation>
    <scope>NUCLEOTIDE SEQUENCE</scope>
    <source>
        <strain evidence="1">GD04153</strain>
    </source>
</reference>
<evidence type="ECO:0008006" key="3">
    <source>
        <dbReference type="Google" id="ProtNLM"/>
    </source>
</evidence>
<dbReference type="Proteomes" id="UP001158087">
    <property type="component" value="Unassembled WGS sequence"/>
</dbReference>
<proteinExistence type="predicted"/>
<evidence type="ECO:0000313" key="1">
    <source>
        <dbReference type="EMBL" id="MDH0126691.1"/>
    </source>
</evidence>